<dbReference type="EMBL" id="BQNB010020099">
    <property type="protein sequence ID" value="GJT92329.1"/>
    <property type="molecule type" value="Genomic_DNA"/>
</dbReference>
<organism evidence="3 4">
    <name type="scientific">Tanacetum coccineum</name>
    <dbReference type="NCBI Taxonomy" id="301880"/>
    <lineage>
        <taxon>Eukaryota</taxon>
        <taxon>Viridiplantae</taxon>
        <taxon>Streptophyta</taxon>
        <taxon>Embryophyta</taxon>
        <taxon>Tracheophyta</taxon>
        <taxon>Spermatophyta</taxon>
        <taxon>Magnoliopsida</taxon>
        <taxon>eudicotyledons</taxon>
        <taxon>Gunneridae</taxon>
        <taxon>Pentapetalae</taxon>
        <taxon>asterids</taxon>
        <taxon>campanulids</taxon>
        <taxon>Asterales</taxon>
        <taxon>Asteraceae</taxon>
        <taxon>Asteroideae</taxon>
        <taxon>Anthemideae</taxon>
        <taxon>Anthemidinae</taxon>
        <taxon>Tanacetum</taxon>
    </lineage>
</organism>
<keyword evidence="3" id="KW-0808">Transferase</keyword>
<dbReference type="PANTHER" id="PTHR35046:SF26">
    <property type="entry name" value="RNA-DIRECTED DNA POLYMERASE"/>
    <property type="match status" value="1"/>
</dbReference>
<dbReference type="GO" id="GO:0003964">
    <property type="term" value="F:RNA-directed DNA polymerase activity"/>
    <property type="evidence" value="ECO:0007669"/>
    <property type="project" value="UniProtKB-KW"/>
</dbReference>
<dbReference type="InterPro" id="IPR001584">
    <property type="entry name" value="Integrase_cat-core"/>
</dbReference>
<dbReference type="PANTHER" id="PTHR35046">
    <property type="entry name" value="ZINC KNUCKLE (CCHC-TYPE) FAMILY PROTEIN"/>
    <property type="match status" value="1"/>
</dbReference>
<dbReference type="InterPro" id="IPR036397">
    <property type="entry name" value="RNaseH_sf"/>
</dbReference>
<feature type="domain" description="Integrase catalytic" evidence="2">
    <location>
        <begin position="247"/>
        <end position="368"/>
    </location>
</feature>
<proteinExistence type="predicted"/>
<keyword evidence="1" id="KW-0175">Coiled coil</keyword>
<keyword evidence="3" id="KW-0695">RNA-directed DNA polymerase</keyword>
<accession>A0ABQ5HXQ7</accession>
<reference evidence="3" key="1">
    <citation type="journal article" date="2022" name="Int. J. Mol. Sci.">
        <title>Draft Genome of Tanacetum Coccineum: Genomic Comparison of Closely Related Tanacetum-Family Plants.</title>
        <authorList>
            <person name="Yamashiro T."/>
            <person name="Shiraishi A."/>
            <person name="Nakayama K."/>
            <person name="Satake H."/>
        </authorList>
    </citation>
    <scope>NUCLEOTIDE SEQUENCE</scope>
</reference>
<sequence length="368" mass="41393">MAPVTPSRATVTVSSTYEVGGPSTATPVGHPLAIMAHGVATQPLVIDDLCIQMGMASQTVQVVSKLEEMETRVQQTLQTTMHEAELQNQQLQTRVAEMESGEGTLISYMLWMEERLTVLEKRLPRPPLGSFARVGQKVAKVDEGGAWLAPCGMEKTSPTSNVCIAFVVSTDGREEDFFPRNRKYMESSGLKLRGEERKIEPLVNFNGDIRHRHRGTIEAEIAAHVNKCLTCAKIKTEHHKPSGLLHQHEIPEWKWEKITMDFIMGLPRTPSGYDSIWVIVDRLTKSAHFLPMKKTNSMEKLTQLCLKEIICRHGVLVSIISDRNSRFAFGFWRSLEKALGTDIHMSTAYHPRTDGQSERTIRTLEDML</sequence>
<feature type="coiled-coil region" evidence="1">
    <location>
        <begin position="74"/>
        <end position="101"/>
    </location>
</feature>
<keyword evidence="3" id="KW-0548">Nucleotidyltransferase</keyword>
<dbReference type="PROSITE" id="PS50994">
    <property type="entry name" value="INTEGRASE"/>
    <property type="match status" value="1"/>
</dbReference>
<dbReference type="Gene3D" id="3.30.420.10">
    <property type="entry name" value="Ribonuclease H-like superfamily/Ribonuclease H"/>
    <property type="match status" value="1"/>
</dbReference>
<evidence type="ECO:0000313" key="4">
    <source>
        <dbReference type="Proteomes" id="UP001151760"/>
    </source>
</evidence>
<evidence type="ECO:0000259" key="2">
    <source>
        <dbReference type="PROSITE" id="PS50994"/>
    </source>
</evidence>
<reference evidence="3" key="2">
    <citation type="submission" date="2022-01" db="EMBL/GenBank/DDBJ databases">
        <authorList>
            <person name="Yamashiro T."/>
            <person name="Shiraishi A."/>
            <person name="Satake H."/>
            <person name="Nakayama K."/>
        </authorList>
    </citation>
    <scope>NUCLEOTIDE SEQUENCE</scope>
</reference>
<comment type="caution">
    <text evidence="3">The sequence shown here is derived from an EMBL/GenBank/DDBJ whole genome shotgun (WGS) entry which is preliminary data.</text>
</comment>
<dbReference type="SUPFAM" id="SSF53098">
    <property type="entry name" value="Ribonuclease H-like"/>
    <property type="match status" value="1"/>
</dbReference>
<protein>
    <submittedName>
        <fullName evidence="3">Reverse transcriptase domain-containing protein</fullName>
    </submittedName>
</protein>
<evidence type="ECO:0000256" key="1">
    <source>
        <dbReference type="SAM" id="Coils"/>
    </source>
</evidence>
<dbReference type="InterPro" id="IPR012337">
    <property type="entry name" value="RNaseH-like_sf"/>
</dbReference>
<dbReference type="Proteomes" id="UP001151760">
    <property type="component" value="Unassembled WGS sequence"/>
</dbReference>
<keyword evidence="4" id="KW-1185">Reference proteome</keyword>
<name>A0ABQ5HXQ7_9ASTR</name>
<evidence type="ECO:0000313" key="3">
    <source>
        <dbReference type="EMBL" id="GJT92329.1"/>
    </source>
</evidence>
<gene>
    <name evidence="3" type="ORF">Tco_1081174</name>
</gene>